<dbReference type="EMBL" id="VWXL01000102">
    <property type="protein sequence ID" value="MVB12743.1"/>
    <property type="molecule type" value="Genomic_DNA"/>
</dbReference>
<dbReference type="AlphaFoldDB" id="A0A6N8I5F2"/>
<dbReference type="RefSeq" id="WP_156991343.1">
    <property type="nucleotide sequence ID" value="NZ_VWXL01000102.1"/>
</dbReference>
<keyword evidence="2" id="KW-1185">Reference proteome</keyword>
<proteinExistence type="predicted"/>
<evidence type="ECO:0000313" key="2">
    <source>
        <dbReference type="Proteomes" id="UP000469440"/>
    </source>
</evidence>
<organism evidence="1 2">
    <name type="scientific">Caproicibacter fermentans</name>
    <dbReference type="NCBI Taxonomy" id="2576756"/>
    <lineage>
        <taxon>Bacteria</taxon>
        <taxon>Bacillati</taxon>
        <taxon>Bacillota</taxon>
        <taxon>Clostridia</taxon>
        <taxon>Eubacteriales</taxon>
        <taxon>Acutalibacteraceae</taxon>
        <taxon>Caproicibacter</taxon>
    </lineage>
</organism>
<name>A0A6N8I5F2_9FIRM</name>
<gene>
    <name evidence="1" type="ORF">CAFE_34870</name>
</gene>
<dbReference type="Proteomes" id="UP000469440">
    <property type="component" value="Unassembled WGS sequence"/>
</dbReference>
<comment type="caution">
    <text evidence="1">The sequence shown here is derived from an EMBL/GenBank/DDBJ whole genome shotgun (WGS) entry which is preliminary data.</text>
</comment>
<dbReference type="InterPro" id="IPR018742">
    <property type="entry name" value="DUF2290"/>
</dbReference>
<evidence type="ECO:0000313" key="1">
    <source>
        <dbReference type="EMBL" id="MVB12743.1"/>
    </source>
</evidence>
<protein>
    <recommendedName>
        <fullName evidence="3">DUF2290 domain-containing protein</fullName>
    </recommendedName>
</protein>
<dbReference type="OrthoDB" id="5190544at2"/>
<sequence length="221" mass="25605">MTERNVLQQINLLTEDIIKVGLCDDQNFPAIIDKGENTKEVCTGKIRTNAFLKNISYADMYNVLLQQRFYNLRMLDGALITMYYLFVNGEICLHRLAFFPSPDLEEFQNNPEVYMLDEIYADVIDKRIVPFPLRFDYDSSPAARNVEHPISHLTLGQYKNCRIPVSSALTPSIFIDFIIRNFYNTAFSKCSERISHYSEQFTPTLSDEEKRIVHISLPKIG</sequence>
<evidence type="ECO:0008006" key="3">
    <source>
        <dbReference type="Google" id="ProtNLM"/>
    </source>
</evidence>
<accession>A0A6N8I5F2</accession>
<reference evidence="1 2" key="1">
    <citation type="submission" date="2019-09" db="EMBL/GenBank/DDBJ databases">
        <title>Genome sequence of Clostridium sp. EA1.</title>
        <authorList>
            <person name="Poehlein A."/>
            <person name="Bengelsdorf F.R."/>
            <person name="Daniel R."/>
        </authorList>
    </citation>
    <scope>NUCLEOTIDE SEQUENCE [LARGE SCALE GENOMIC DNA]</scope>
    <source>
        <strain evidence="1 2">EA1</strain>
    </source>
</reference>
<dbReference type="Pfam" id="PF10053">
    <property type="entry name" value="DUF2290"/>
    <property type="match status" value="1"/>
</dbReference>